<dbReference type="InterPro" id="IPR001678">
    <property type="entry name" value="MeTrfase_RsmB-F_NOP2_dom"/>
</dbReference>
<dbReference type="GO" id="GO:0005737">
    <property type="term" value="C:cytoplasm"/>
    <property type="evidence" value="ECO:0007669"/>
    <property type="project" value="UniProtKB-SubCell"/>
</dbReference>
<dbReference type="GO" id="GO:0006355">
    <property type="term" value="P:regulation of DNA-templated transcription"/>
    <property type="evidence" value="ECO:0007669"/>
    <property type="project" value="InterPro"/>
</dbReference>
<evidence type="ECO:0000256" key="2">
    <source>
        <dbReference type="ARBA" id="ARBA00004496"/>
    </source>
</evidence>
<keyword evidence="8 13" id="KW-0949">S-adenosyl-L-methionine</keyword>
<dbReference type="FunFam" id="3.40.50.150:FF:000257">
    <property type="entry name" value="16S rRNA methyltransferase"/>
    <property type="match status" value="1"/>
</dbReference>
<evidence type="ECO:0000256" key="8">
    <source>
        <dbReference type="ARBA" id="ARBA00022691"/>
    </source>
</evidence>
<dbReference type="EC" id="2.1.1.176" evidence="3"/>
<feature type="binding site" evidence="13">
    <location>
        <position position="324"/>
    </location>
    <ligand>
        <name>S-adenosyl-L-methionine</name>
        <dbReference type="ChEBI" id="CHEBI:59789"/>
    </ligand>
</feature>
<dbReference type="Pfam" id="PF01029">
    <property type="entry name" value="NusB"/>
    <property type="match status" value="1"/>
</dbReference>
<dbReference type="Pfam" id="PF01189">
    <property type="entry name" value="Methyltr_RsmB-F"/>
    <property type="match status" value="1"/>
</dbReference>
<dbReference type="Gene3D" id="1.10.940.10">
    <property type="entry name" value="NusB-like"/>
    <property type="match status" value="1"/>
</dbReference>
<evidence type="ECO:0000256" key="9">
    <source>
        <dbReference type="ARBA" id="ARBA00022884"/>
    </source>
</evidence>
<sequence>MALEVLLEFFRQPNALEDRLDALWRAHPDLDPRDRGLIHEIVLGVLRQWPLLDAMLRIPMNKTLPDQQLTAWTALRIGLYQLHWMRVPPHAAIHASVELVKRSPDQPLTGFVNAVLRRAAELTPEQAWESVRDPARRLSVQHAHPLWLTRRWLKQLGEERTAARMAANNAQAPLTLRFHGADDDARAQWLAELAESGVEARPLEYPPEAVLLPQGGRIPALPGYAEGRFAVQDRAAMAAARLVDPQPGERIVDACAAPGGKTAHMAALSGGAATIVALDNRAERLQRVAENLDRLQVQGVEVRVADARNADELGAELYDRALIDAPCSGTGVIRRHPEIKWRRTAKEIAQAAERQGEILRGVASRVKPGGVLVYAVCSMEPEEGPDQIAAFLAENPQWRRDEVEAKGLGLDSAWFNELGELLTEPSEHGVDGFYAARLIRVTDTE</sequence>
<protein>
    <recommendedName>
        <fullName evidence="3">16S rRNA (cytosine(967)-C(5))-methyltransferase</fullName>
        <ecNumber evidence="3">2.1.1.176</ecNumber>
    </recommendedName>
    <alternativeName>
        <fullName evidence="10">16S rRNA m5C967 methyltransferase</fullName>
    </alternativeName>
    <alternativeName>
        <fullName evidence="11">rRNA (cytosine-C(5)-)-methyltransferase RsmB</fullName>
    </alternativeName>
</protein>
<keyword evidence="7 13" id="KW-0808">Transferase</keyword>
<keyword evidence="4" id="KW-0963">Cytoplasm</keyword>
<dbReference type="Proteomes" id="UP000194003">
    <property type="component" value="Unassembled WGS sequence"/>
</dbReference>
<organism evidence="15 16">
    <name type="scientific">Magnetofaba australis IT-1</name>
    <dbReference type="NCBI Taxonomy" id="1434232"/>
    <lineage>
        <taxon>Bacteria</taxon>
        <taxon>Pseudomonadati</taxon>
        <taxon>Pseudomonadota</taxon>
        <taxon>Magnetococcia</taxon>
        <taxon>Magnetococcales</taxon>
        <taxon>Magnetococcaceae</taxon>
        <taxon>Magnetofaba</taxon>
    </lineage>
</organism>
<dbReference type="AlphaFoldDB" id="A0A1Y2JZD6"/>
<keyword evidence="9 13" id="KW-0694">RNA-binding</keyword>
<evidence type="ECO:0000256" key="1">
    <source>
        <dbReference type="ARBA" id="ARBA00002724"/>
    </source>
</evidence>
<evidence type="ECO:0000256" key="13">
    <source>
        <dbReference type="PROSITE-ProRule" id="PRU01023"/>
    </source>
</evidence>
<feature type="domain" description="SAM-dependent MTase RsmB/NOP-type" evidence="14">
    <location>
        <begin position="164"/>
        <end position="441"/>
    </location>
</feature>
<gene>
    <name evidence="15" type="ORF">MAIT1_00733</name>
</gene>
<dbReference type="SUPFAM" id="SSF53335">
    <property type="entry name" value="S-adenosyl-L-methionine-dependent methyltransferases"/>
    <property type="match status" value="1"/>
</dbReference>
<dbReference type="InterPro" id="IPR054728">
    <property type="entry name" value="RsmB-like_ferredoxin"/>
</dbReference>
<evidence type="ECO:0000256" key="12">
    <source>
        <dbReference type="ARBA" id="ARBA00047283"/>
    </source>
</evidence>
<dbReference type="InterPro" id="IPR004573">
    <property type="entry name" value="rRNA_ssu_MeTfrase_B"/>
</dbReference>
<feature type="binding site" evidence="13">
    <location>
        <position position="306"/>
    </location>
    <ligand>
        <name>S-adenosyl-L-methionine</name>
        <dbReference type="ChEBI" id="CHEBI:59789"/>
    </ligand>
</feature>
<dbReference type="CDD" id="cd02440">
    <property type="entry name" value="AdoMet_MTases"/>
    <property type="match status" value="1"/>
</dbReference>
<dbReference type="PANTHER" id="PTHR22807">
    <property type="entry name" value="NOP2 YEAST -RELATED NOL1/NOP2/FMU SUN DOMAIN-CONTAINING"/>
    <property type="match status" value="1"/>
</dbReference>
<feature type="binding site" evidence="13">
    <location>
        <begin position="255"/>
        <end position="261"/>
    </location>
    <ligand>
        <name>S-adenosyl-L-methionine</name>
        <dbReference type="ChEBI" id="CHEBI:59789"/>
    </ligand>
</feature>
<evidence type="ECO:0000313" key="16">
    <source>
        <dbReference type="Proteomes" id="UP000194003"/>
    </source>
</evidence>
<dbReference type="GO" id="GO:0008649">
    <property type="term" value="F:rRNA methyltransferase activity"/>
    <property type="evidence" value="ECO:0007669"/>
    <property type="project" value="InterPro"/>
</dbReference>
<comment type="subcellular location">
    <subcellularLocation>
        <location evidence="2">Cytoplasm</location>
    </subcellularLocation>
</comment>
<keyword evidence="6 13" id="KW-0489">Methyltransferase</keyword>
<dbReference type="NCBIfam" id="NF011494">
    <property type="entry name" value="PRK14902.1"/>
    <property type="match status" value="1"/>
</dbReference>
<evidence type="ECO:0000256" key="3">
    <source>
        <dbReference type="ARBA" id="ARBA00012140"/>
    </source>
</evidence>
<evidence type="ECO:0000259" key="14">
    <source>
        <dbReference type="PROSITE" id="PS51686"/>
    </source>
</evidence>
<dbReference type="Gene3D" id="3.40.50.150">
    <property type="entry name" value="Vaccinia Virus protein VP39"/>
    <property type="match status" value="1"/>
</dbReference>
<comment type="function">
    <text evidence="1">Specifically methylates the cytosine at position 967 (m5C967) of 16S rRNA.</text>
</comment>
<evidence type="ECO:0000256" key="4">
    <source>
        <dbReference type="ARBA" id="ARBA00022490"/>
    </source>
</evidence>
<evidence type="ECO:0000256" key="7">
    <source>
        <dbReference type="ARBA" id="ARBA00022679"/>
    </source>
</evidence>
<dbReference type="NCBIfam" id="TIGR00563">
    <property type="entry name" value="rsmB"/>
    <property type="match status" value="1"/>
</dbReference>
<evidence type="ECO:0000256" key="6">
    <source>
        <dbReference type="ARBA" id="ARBA00022603"/>
    </source>
</evidence>
<reference evidence="15 16" key="1">
    <citation type="journal article" date="2016" name="BMC Genomics">
        <title>Combined genomic and structural analyses of a cultured magnetotactic bacterium reveals its niche adaptation to a dynamic environment.</title>
        <authorList>
            <person name="Araujo A.C."/>
            <person name="Morillo V."/>
            <person name="Cypriano J."/>
            <person name="Teixeira L.C."/>
            <person name="Leao P."/>
            <person name="Lyra S."/>
            <person name="Almeida L.G."/>
            <person name="Bazylinski D.A."/>
            <person name="Vasconcellos A.T."/>
            <person name="Abreu F."/>
            <person name="Lins U."/>
        </authorList>
    </citation>
    <scope>NUCLEOTIDE SEQUENCE [LARGE SCALE GENOMIC DNA]</scope>
    <source>
        <strain evidence="15 16">IT-1</strain>
    </source>
</reference>
<proteinExistence type="inferred from homology"/>
<evidence type="ECO:0000313" key="15">
    <source>
        <dbReference type="EMBL" id="OSM00258.1"/>
    </source>
</evidence>
<dbReference type="InterPro" id="IPR006027">
    <property type="entry name" value="NusB_RsmB_TIM44"/>
</dbReference>
<dbReference type="InterPro" id="IPR023267">
    <property type="entry name" value="RCMT"/>
</dbReference>
<evidence type="ECO:0000256" key="10">
    <source>
        <dbReference type="ARBA" id="ARBA00030399"/>
    </source>
</evidence>
<dbReference type="STRING" id="1434232.MAIT1_00733"/>
<dbReference type="PANTHER" id="PTHR22807:SF61">
    <property type="entry name" value="NOL1_NOP2_SUN FAMILY PROTEIN _ ANTITERMINATION NUSB DOMAIN-CONTAINING PROTEIN"/>
    <property type="match status" value="1"/>
</dbReference>
<comment type="similarity">
    <text evidence="13">Belongs to the class I-like SAM-binding methyltransferase superfamily. RsmB/NOP family.</text>
</comment>
<dbReference type="PROSITE" id="PS51686">
    <property type="entry name" value="SAM_MT_RSMB_NOP"/>
    <property type="match status" value="1"/>
</dbReference>
<keyword evidence="16" id="KW-1185">Reference proteome</keyword>
<dbReference type="Pfam" id="PF22458">
    <property type="entry name" value="RsmF-B_ferredox"/>
    <property type="match status" value="1"/>
</dbReference>
<dbReference type="InterPro" id="IPR029063">
    <property type="entry name" value="SAM-dependent_MTases_sf"/>
</dbReference>
<keyword evidence="5" id="KW-0698">rRNA processing</keyword>
<comment type="caution">
    <text evidence="15">The sequence shown here is derived from an EMBL/GenBank/DDBJ whole genome shotgun (WGS) entry which is preliminary data.</text>
</comment>
<dbReference type="SUPFAM" id="SSF48013">
    <property type="entry name" value="NusB-like"/>
    <property type="match status" value="1"/>
</dbReference>
<dbReference type="EMBL" id="LVJN01000021">
    <property type="protein sequence ID" value="OSM00258.1"/>
    <property type="molecule type" value="Genomic_DNA"/>
</dbReference>
<dbReference type="InterPro" id="IPR035926">
    <property type="entry name" value="NusB-like_sf"/>
</dbReference>
<feature type="binding site" evidence="13">
    <location>
        <position position="279"/>
    </location>
    <ligand>
        <name>S-adenosyl-L-methionine</name>
        <dbReference type="ChEBI" id="CHEBI:59789"/>
    </ligand>
</feature>
<name>A0A1Y2JZD6_9PROT</name>
<comment type="catalytic activity">
    <reaction evidence="12">
        <text>cytidine(967) in 16S rRNA + S-adenosyl-L-methionine = 5-methylcytidine(967) in 16S rRNA + S-adenosyl-L-homocysteine + H(+)</text>
        <dbReference type="Rhea" id="RHEA:42748"/>
        <dbReference type="Rhea" id="RHEA-COMP:10219"/>
        <dbReference type="Rhea" id="RHEA-COMP:10220"/>
        <dbReference type="ChEBI" id="CHEBI:15378"/>
        <dbReference type="ChEBI" id="CHEBI:57856"/>
        <dbReference type="ChEBI" id="CHEBI:59789"/>
        <dbReference type="ChEBI" id="CHEBI:74483"/>
        <dbReference type="ChEBI" id="CHEBI:82748"/>
        <dbReference type="EC" id="2.1.1.176"/>
    </reaction>
</comment>
<dbReference type="PRINTS" id="PR02008">
    <property type="entry name" value="RCMTFAMILY"/>
</dbReference>
<dbReference type="GO" id="GO:0003723">
    <property type="term" value="F:RNA binding"/>
    <property type="evidence" value="ECO:0007669"/>
    <property type="project" value="UniProtKB-UniRule"/>
</dbReference>
<evidence type="ECO:0000256" key="5">
    <source>
        <dbReference type="ARBA" id="ARBA00022552"/>
    </source>
</evidence>
<accession>A0A1Y2JZD6</accession>
<dbReference type="InterPro" id="IPR049560">
    <property type="entry name" value="MeTrfase_RsmB-F_NOP2_cat"/>
</dbReference>
<evidence type="ECO:0000256" key="11">
    <source>
        <dbReference type="ARBA" id="ARBA00031088"/>
    </source>
</evidence>
<feature type="active site" description="Nucleophile" evidence="13">
    <location>
        <position position="377"/>
    </location>
</feature>